<organism evidence="1 2">
    <name type="scientific">Catharanthus roseus</name>
    <name type="common">Madagascar periwinkle</name>
    <name type="synonym">Vinca rosea</name>
    <dbReference type="NCBI Taxonomy" id="4058"/>
    <lineage>
        <taxon>Eukaryota</taxon>
        <taxon>Viridiplantae</taxon>
        <taxon>Streptophyta</taxon>
        <taxon>Embryophyta</taxon>
        <taxon>Tracheophyta</taxon>
        <taxon>Spermatophyta</taxon>
        <taxon>Magnoliopsida</taxon>
        <taxon>eudicotyledons</taxon>
        <taxon>Gunneridae</taxon>
        <taxon>Pentapetalae</taxon>
        <taxon>asterids</taxon>
        <taxon>lamiids</taxon>
        <taxon>Gentianales</taxon>
        <taxon>Apocynaceae</taxon>
        <taxon>Rauvolfioideae</taxon>
        <taxon>Vinceae</taxon>
        <taxon>Catharanthinae</taxon>
        <taxon>Catharanthus</taxon>
    </lineage>
</organism>
<comment type="caution">
    <text evidence="1">The sequence shown here is derived from an EMBL/GenBank/DDBJ whole genome shotgun (WGS) entry which is preliminary data.</text>
</comment>
<sequence>MADQRSAFRFRLPWLPAASAPRRTMAPRQPAQPTANTTPTPASQRTAETQVPSQPTTNGTPTPAQSTAIPSQPTPTGTPAPAQSTDSSSPAPATERTAGTKVPSQPTSNTTSTPTPQKVDMQTPTQPTTRTATAKLTPQTKEAQQPIQSITAAIPSTTTPQKAEIEAPAPSVATTTPIAGNIQTAQTQPSNQPTAIATTSMNATQSKEAQAPVSSITTAIPSSTAPQKAENEAPGPSVATINPIPAQKAQTETPSQPTAPASPTPPNKKTAENQPSSHLTTIETITNTTTERPPLSPQGVTSTQAPLPQSQESRTESQPSSPYNVKSKSRVSSQPASPSPSTTQSRSSQPSTPSRPASQSRATSLFSTPSQTGAPKSPTLRTPSQSRSQSRKDSRPAGQTPSNSPSSKAAQGQPTTATIIQSTSPSKAEPGLTPKNFQPSSRYSESPSSLLEKEPESTVSEQLQPKPDAPNRSSKPETFQEDSKTEETKEVKDIMQETTEKTYKEARDKNDCLVKRVPGLAGETKEEPSIRFQPQQAELTLDRKEIKEIPASNGKETKTTAQPRNRSISAESCQKLAMTNGEHSPLHKEIREDISKLVQKMAVGDSDHSVNDRPVSVITLAGENRGATMHLGTDSAQRGGAVPIRRGYKVNPDESAETMTDGEGSFRGKSEDATDTEDQGAEEFINSNVQGINNSIMFNSSITERNPGVHLNHSRFPVNLKKSTAETDLLDTEKKGVSRTHAQKLTHQPMVRRRCLEGLFLESSDSDPENTTKPRRHGCRVGRKEKSKDKKDIF</sequence>
<accession>A0ACC0A7T5</accession>
<proteinExistence type="predicted"/>
<evidence type="ECO:0000313" key="1">
    <source>
        <dbReference type="EMBL" id="KAI5656073.1"/>
    </source>
</evidence>
<dbReference type="Proteomes" id="UP001060085">
    <property type="component" value="Linkage Group LG06"/>
</dbReference>
<keyword evidence="2" id="KW-1185">Reference proteome</keyword>
<name>A0ACC0A7T5_CATRO</name>
<evidence type="ECO:0000313" key="2">
    <source>
        <dbReference type="Proteomes" id="UP001060085"/>
    </source>
</evidence>
<protein>
    <submittedName>
        <fullName evidence="1">Uncharacterized protein</fullName>
    </submittedName>
</protein>
<reference evidence="2" key="1">
    <citation type="journal article" date="2023" name="Nat. Plants">
        <title>Single-cell RNA sequencing provides a high-resolution roadmap for understanding the multicellular compartmentation of specialized metabolism.</title>
        <authorList>
            <person name="Sun S."/>
            <person name="Shen X."/>
            <person name="Li Y."/>
            <person name="Li Y."/>
            <person name="Wang S."/>
            <person name="Li R."/>
            <person name="Zhang H."/>
            <person name="Shen G."/>
            <person name="Guo B."/>
            <person name="Wei J."/>
            <person name="Xu J."/>
            <person name="St-Pierre B."/>
            <person name="Chen S."/>
            <person name="Sun C."/>
        </authorList>
    </citation>
    <scope>NUCLEOTIDE SEQUENCE [LARGE SCALE GENOMIC DNA]</scope>
</reference>
<gene>
    <name evidence="1" type="ORF">M9H77_24866</name>
</gene>
<dbReference type="EMBL" id="CM044706">
    <property type="protein sequence ID" value="KAI5656073.1"/>
    <property type="molecule type" value="Genomic_DNA"/>
</dbReference>